<evidence type="ECO:0000256" key="4">
    <source>
        <dbReference type="ARBA" id="ARBA00012574"/>
    </source>
</evidence>
<feature type="domain" description="Aminopeptidase P N-terminal" evidence="10">
    <location>
        <begin position="7"/>
        <end position="140"/>
    </location>
</feature>
<evidence type="ECO:0000256" key="6">
    <source>
        <dbReference type="ARBA" id="ARBA00022723"/>
    </source>
</evidence>
<sequence>MTHPLSISVEEVNARRSKLLDAMADNSVAIIPAAVEITRSRDTEFAFRQDSDFFYLTQFPEPDAVLVLVKGETAESHLFCREKDKLAEIWCGRRIGAEKAKQDYGFDNAFTLAELDDSLIDLVSGKQTLYYAQGTYKEFDDKVWSLLSTLRGAPKRGWKAPTVISDIRSALHEMRLFKSDAELAIMAKAGEISAQGHIRAMQFAKAGATEYQLEAELHHHYAMNGARHPAYGTIVGGGDNANILHYTENSDVLNDGDLVLIDSGCELNGYAADITRTFPVNGKFSDAQREVYDLVLKAQLAALEMVKPGNTLKQTADVVVRILTQGLVDLGILNGDIDSLIANEKYKDYYMHGLGHWLGLDVHDVGEYKLDDQDRPFAPGMVLTIEPGLYIANDSDAPEKYRGIGIRIEDDVVVTEQGHQNLTASVPKAIDEIEAIMAQ</sequence>
<dbReference type="InterPro" id="IPR001714">
    <property type="entry name" value="Pept_M24_MAP"/>
</dbReference>
<dbReference type="Pfam" id="PF05195">
    <property type="entry name" value="AMP_N"/>
    <property type="match status" value="1"/>
</dbReference>
<dbReference type="InterPro" id="IPR052433">
    <property type="entry name" value="X-Pro_dipept-like"/>
</dbReference>
<dbReference type="Gene3D" id="3.40.350.10">
    <property type="entry name" value="Creatinase/prolidase N-terminal domain"/>
    <property type="match status" value="1"/>
</dbReference>
<dbReference type="RefSeq" id="WP_336435314.1">
    <property type="nucleotide sequence ID" value="NZ_JBAWKS010000001.1"/>
</dbReference>
<gene>
    <name evidence="11" type="primary">pepP</name>
    <name evidence="11" type="ORF">WAE96_09695</name>
</gene>
<comment type="cofactor">
    <cofactor evidence="2">
        <name>Mn(2+)</name>
        <dbReference type="ChEBI" id="CHEBI:29035"/>
    </cofactor>
</comment>
<dbReference type="InterPro" id="IPR001131">
    <property type="entry name" value="Peptidase_M24B_aminopep-P_CS"/>
</dbReference>
<keyword evidence="11" id="KW-0031">Aminopeptidase</keyword>
<dbReference type="EMBL" id="JBAWKS010000001">
    <property type="protein sequence ID" value="MEI4549949.1"/>
    <property type="molecule type" value="Genomic_DNA"/>
</dbReference>
<evidence type="ECO:0000259" key="10">
    <source>
        <dbReference type="SMART" id="SM01011"/>
    </source>
</evidence>
<comment type="catalytic activity">
    <reaction evidence="1">
        <text>Release of any N-terminal amino acid, including proline, that is linked to proline, even from a dipeptide or tripeptide.</text>
        <dbReference type="EC" id="3.4.11.9"/>
    </reaction>
</comment>
<dbReference type="Proteomes" id="UP001382455">
    <property type="component" value="Unassembled WGS sequence"/>
</dbReference>
<proteinExistence type="inferred from homology"/>
<dbReference type="SMART" id="SM01011">
    <property type="entry name" value="AMP_N"/>
    <property type="match status" value="1"/>
</dbReference>
<keyword evidence="8" id="KW-0482">Metalloprotease</keyword>
<evidence type="ECO:0000256" key="3">
    <source>
        <dbReference type="ARBA" id="ARBA00008766"/>
    </source>
</evidence>
<organism evidence="11 12">
    <name type="scientific">Pseudoalteromonas spongiae</name>
    <dbReference type="NCBI Taxonomy" id="298657"/>
    <lineage>
        <taxon>Bacteria</taxon>
        <taxon>Pseudomonadati</taxon>
        <taxon>Pseudomonadota</taxon>
        <taxon>Gammaproteobacteria</taxon>
        <taxon>Alteromonadales</taxon>
        <taxon>Pseudoalteromonadaceae</taxon>
        <taxon>Pseudoalteromonas</taxon>
    </lineage>
</organism>
<evidence type="ECO:0000256" key="2">
    <source>
        <dbReference type="ARBA" id="ARBA00001936"/>
    </source>
</evidence>
<dbReference type="SUPFAM" id="SSF53092">
    <property type="entry name" value="Creatinase/prolidase N-terminal domain"/>
    <property type="match status" value="1"/>
</dbReference>
<accession>A0ABU8ESK0</accession>
<reference evidence="11 12" key="1">
    <citation type="submission" date="2023-12" db="EMBL/GenBank/DDBJ databases">
        <title>Friends and Foes: Symbiotic and Algicidal bacterial influence on Karenia brevis blooms.</title>
        <authorList>
            <person name="Fei C."/>
            <person name="Mohamed A.R."/>
            <person name="Booker A."/>
            <person name="Arshad M."/>
            <person name="Klass S."/>
            <person name="Ahn S."/>
            <person name="Gilbert P.M."/>
            <person name="Heil C.A."/>
            <person name="Martinez J.M."/>
            <person name="Amin S.A."/>
        </authorList>
    </citation>
    <scope>NUCLEOTIDE SEQUENCE [LARGE SCALE GENOMIC DNA]</scope>
    <source>
        <strain evidence="11 12">CE15</strain>
    </source>
</reference>
<dbReference type="EC" id="3.4.11.9" evidence="4"/>
<dbReference type="PANTHER" id="PTHR43226:SF4">
    <property type="entry name" value="XAA-PRO AMINOPEPTIDASE 3"/>
    <property type="match status" value="1"/>
</dbReference>
<evidence type="ECO:0000256" key="9">
    <source>
        <dbReference type="ARBA" id="ARBA00023211"/>
    </source>
</evidence>
<comment type="caution">
    <text evidence="11">The sequence shown here is derived from an EMBL/GenBank/DDBJ whole genome shotgun (WGS) entry which is preliminary data.</text>
</comment>
<protein>
    <recommendedName>
        <fullName evidence="4">Xaa-Pro aminopeptidase</fullName>
        <ecNumber evidence="4">3.4.11.9</ecNumber>
    </recommendedName>
</protein>
<dbReference type="PRINTS" id="PR00599">
    <property type="entry name" value="MAPEPTIDASE"/>
</dbReference>
<evidence type="ECO:0000256" key="1">
    <source>
        <dbReference type="ARBA" id="ARBA00001424"/>
    </source>
</evidence>
<comment type="similarity">
    <text evidence="3">Belongs to the peptidase M24B family.</text>
</comment>
<evidence type="ECO:0000256" key="8">
    <source>
        <dbReference type="ARBA" id="ARBA00023049"/>
    </source>
</evidence>
<dbReference type="GO" id="GO:0004177">
    <property type="term" value="F:aminopeptidase activity"/>
    <property type="evidence" value="ECO:0007669"/>
    <property type="project" value="UniProtKB-KW"/>
</dbReference>
<dbReference type="Gene3D" id="3.90.230.10">
    <property type="entry name" value="Creatinase/methionine aminopeptidase superfamily"/>
    <property type="match status" value="1"/>
</dbReference>
<dbReference type="InterPro" id="IPR000994">
    <property type="entry name" value="Pept_M24"/>
</dbReference>
<keyword evidence="9" id="KW-0464">Manganese</keyword>
<dbReference type="Pfam" id="PF00557">
    <property type="entry name" value="Peptidase_M24"/>
    <property type="match status" value="1"/>
</dbReference>
<dbReference type="PANTHER" id="PTHR43226">
    <property type="entry name" value="XAA-PRO AMINOPEPTIDASE 3"/>
    <property type="match status" value="1"/>
</dbReference>
<evidence type="ECO:0000313" key="11">
    <source>
        <dbReference type="EMBL" id="MEI4549949.1"/>
    </source>
</evidence>
<keyword evidence="6" id="KW-0479">Metal-binding</keyword>
<dbReference type="CDD" id="cd01087">
    <property type="entry name" value="Prolidase"/>
    <property type="match status" value="1"/>
</dbReference>
<evidence type="ECO:0000256" key="7">
    <source>
        <dbReference type="ARBA" id="ARBA00022801"/>
    </source>
</evidence>
<dbReference type="SUPFAM" id="SSF55920">
    <property type="entry name" value="Creatinase/aminopeptidase"/>
    <property type="match status" value="1"/>
</dbReference>
<name>A0ABU8ESK0_9GAMM</name>
<dbReference type="InterPro" id="IPR036005">
    <property type="entry name" value="Creatinase/aminopeptidase-like"/>
</dbReference>
<dbReference type="NCBIfam" id="NF008131">
    <property type="entry name" value="PRK10879.1"/>
    <property type="match status" value="1"/>
</dbReference>
<keyword evidence="7 11" id="KW-0378">Hydrolase</keyword>
<evidence type="ECO:0000256" key="5">
    <source>
        <dbReference type="ARBA" id="ARBA00022670"/>
    </source>
</evidence>
<dbReference type="InterPro" id="IPR007865">
    <property type="entry name" value="Aminopep_P_N"/>
</dbReference>
<evidence type="ECO:0000313" key="12">
    <source>
        <dbReference type="Proteomes" id="UP001382455"/>
    </source>
</evidence>
<keyword evidence="5" id="KW-0645">Protease</keyword>
<dbReference type="InterPro" id="IPR029149">
    <property type="entry name" value="Creatin/AminoP/Spt16_N"/>
</dbReference>
<keyword evidence="12" id="KW-1185">Reference proteome</keyword>
<dbReference type="PROSITE" id="PS00491">
    <property type="entry name" value="PROLINE_PEPTIDASE"/>
    <property type="match status" value="1"/>
</dbReference>